<accession>A0A2P2NKL3</accession>
<reference evidence="1" key="1">
    <citation type="submission" date="2018-02" db="EMBL/GenBank/DDBJ databases">
        <title>Rhizophora mucronata_Transcriptome.</title>
        <authorList>
            <person name="Meera S.P."/>
            <person name="Sreeshan A."/>
            <person name="Augustine A."/>
        </authorList>
    </citation>
    <scope>NUCLEOTIDE SEQUENCE</scope>
    <source>
        <tissue evidence="1">Leaf</tissue>
    </source>
</reference>
<dbReference type="EMBL" id="GGEC01062557">
    <property type="protein sequence ID" value="MBX43041.1"/>
    <property type="molecule type" value="Transcribed_RNA"/>
</dbReference>
<protein>
    <submittedName>
        <fullName evidence="1">Auxin response factor</fullName>
    </submittedName>
</protein>
<organism evidence="1">
    <name type="scientific">Rhizophora mucronata</name>
    <name type="common">Asiatic mangrove</name>
    <dbReference type="NCBI Taxonomy" id="61149"/>
    <lineage>
        <taxon>Eukaryota</taxon>
        <taxon>Viridiplantae</taxon>
        <taxon>Streptophyta</taxon>
        <taxon>Embryophyta</taxon>
        <taxon>Tracheophyta</taxon>
        <taxon>Spermatophyta</taxon>
        <taxon>Magnoliopsida</taxon>
        <taxon>eudicotyledons</taxon>
        <taxon>Gunneridae</taxon>
        <taxon>Pentapetalae</taxon>
        <taxon>rosids</taxon>
        <taxon>fabids</taxon>
        <taxon>Malpighiales</taxon>
        <taxon>Rhizophoraceae</taxon>
        <taxon>Rhizophora</taxon>
    </lineage>
</organism>
<evidence type="ECO:0000313" key="1">
    <source>
        <dbReference type="EMBL" id="MBX43041.1"/>
    </source>
</evidence>
<name>A0A2P2NKL3_RHIMU</name>
<proteinExistence type="predicted"/>
<sequence length="15" mass="1700">MPCIVILALMIHRSC</sequence>